<comment type="caution">
    <text evidence="1">The sequence shown here is derived from an EMBL/GenBank/DDBJ whole genome shotgun (WGS) entry which is preliminary data.</text>
</comment>
<name>A0A0M9G2R4_LEPPY</name>
<evidence type="ECO:0000313" key="2">
    <source>
        <dbReference type="Proteomes" id="UP000037923"/>
    </source>
</evidence>
<keyword evidence="2" id="KW-1185">Reference proteome</keyword>
<dbReference type="Proteomes" id="UP000037923">
    <property type="component" value="Unassembled WGS sequence"/>
</dbReference>
<dbReference type="VEuPathDB" id="TriTrypDB:LpyrH10_07_3210"/>
<dbReference type="GeneID" id="26904805"/>
<accession>A0A0M9G2R4</accession>
<evidence type="ECO:0000313" key="1">
    <source>
        <dbReference type="EMBL" id="KPA81175.1"/>
    </source>
</evidence>
<protein>
    <submittedName>
        <fullName evidence="1">Uncharacterized protein</fullName>
    </submittedName>
</protein>
<reference evidence="1 2" key="1">
    <citation type="submission" date="2015-07" db="EMBL/GenBank/DDBJ databases">
        <title>High-quality genome of monoxenous trypanosomatid Leptomonas pyrrhocoris.</title>
        <authorList>
            <person name="Flegontov P."/>
            <person name="Butenko A."/>
            <person name="Firsov S."/>
            <person name="Vlcek C."/>
            <person name="Logacheva M.D."/>
            <person name="Field M."/>
            <person name="Filatov D."/>
            <person name="Flegontova O."/>
            <person name="Gerasimov E."/>
            <person name="Jackson A.P."/>
            <person name="Kelly S."/>
            <person name="Opperdoes F."/>
            <person name="O'Reilly A."/>
            <person name="Votypka J."/>
            <person name="Yurchenko V."/>
            <person name="Lukes J."/>
        </authorList>
    </citation>
    <scope>NUCLEOTIDE SEQUENCE [LARGE SCALE GENOMIC DNA]</scope>
    <source>
        <strain evidence="1">H10</strain>
    </source>
</reference>
<dbReference type="AlphaFoldDB" id="A0A0M9G2R4"/>
<dbReference type="EMBL" id="LGTL01000007">
    <property type="protein sequence ID" value="KPA81175.1"/>
    <property type="molecule type" value="Genomic_DNA"/>
</dbReference>
<gene>
    <name evidence="1" type="ORF">ABB37_04514</name>
</gene>
<proteinExistence type="predicted"/>
<dbReference type="RefSeq" id="XP_015659614.1">
    <property type="nucleotide sequence ID" value="XM_015802213.1"/>
</dbReference>
<sequence length="105" mass="11273">MLSIQTSIEVRAGSFTVNSLPAYVGRPATVDVRICTISGETVCPIGGRVTHRCVPLFGSAKTKRCCILSGSSTWKKLNVRSCTLPMSAFTASRCIERCWSGASGW</sequence>
<organism evidence="1 2">
    <name type="scientific">Leptomonas pyrrhocoris</name>
    <name type="common">Firebug parasite</name>
    <dbReference type="NCBI Taxonomy" id="157538"/>
    <lineage>
        <taxon>Eukaryota</taxon>
        <taxon>Discoba</taxon>
        <taxon>Euglenozoa</taxon>
        <taxon>Kinetoplastea</taxon>
        <taxon>Metakinetoplastina</taxon>
        <taxon>Trypanosomatida</taxon>
        <taxon>Trypanosomatidae</taxon>
        <taxon>Leishmaniinae</taxon>
        <taxon>Leptomonas</taxon>
    </lineage>
</organism>